<evidence type="ECO:0000313" key="1">
    <source>
        <dbReference type="EMBL" id="TCI13903.1"/>
    </source>
</evidence>
<protein>
    <submittedName>
        <fullName evidence="1">Uncharacterized protein</fullName>
    </submittedName>
</protein>
<keyword evidence="2" id="KW-1185">Reference proteome</keyword>
<proteinExistence type="predicted"/>
<accession>A0A4R0YWP7</accession>
<evidence type="ECO:0000313" key="2">
    <source>
        <dbReference type="Proteomes" id="UP000291822"/>
    </source>
</evidence>
<dbReference type="Proteomes" id="UP000291822">
    <property type="component" value="Unassembled WGS sequence"/>
</dbReference>
<dbReference type="EMBL" id="SJTG01000001">
    <property type="protein sequence ID" value="TCI13903.1"/>
    <property type="molecule type" value="Genomic_DNA"/>
</dbReference>
<dbReference type="AlphaFoldDB" id="A0A4R0YWP7"/>
<sequence length="86" mass="10263">MFARDHVSVGIGVNLPGVSVGYSNGYARPYYGPAYYPAPVYYRPAPRVVYYDEPYVVERPVVVRRVYQERGYYHERPRHYYRDYED</sequence>
<gene>
    <name evidence="1" type="ORF">EZM97_10125</name>
</gene>
<reference evidence="1 2" key="1">
    <citation type="submission" date="2019-02" db="EMBL/GenBank/DDBJ databases">
        <title>Dyella amyloliquefaciens sp. nov., isolated from forest soil.</title>
        <authorList>
            <person name="Gao Z.-H."/>
            <person name="Qiu L.-H."/>
        </authorList>
    </citation>
    <scope>NUCLEOTIDE SEQUENCE [LARGE SCALE GENOMIC DNA]</scope>
    <source>
        <strain evidence="1 2">KACC 12747</strain>
    </source>
</reference>
<organism evidence="1 2">
    <name type="scientific">Dyella soli</name>
    <dbReference type="NCBI Taxonomy" id="522319"/>
    <lineage>
        <taxon>Bacteria</taxon>
        <taxon>Pseudomonadati</taxon>
        <taxon>Pseudomonadota</taxon>
        <taxon>Gammaproteobacteria</taxon>
        <taxon>Lysobacterales</taxon>
        <taxon>Rhodanobacteraceae</taxon>
        <taxon>Dyella</taxon>
    </lineage>
</organism>
<comment type="caution">
    <text evidence="1">The sequence shown here is derived from an EMBL/GenBank/DDBJ whole genome shotgun (WGS) entry which is preliminary data.</text>
</comment>
<name>A0A4R0YWP7_9GAMM</name>